<evidence type="ECO:0000256" key="4">
    <source>
        <dbReference type="ARBA" id="ARBA00018782"/>
    </source>
</evidence>
<keyword evidence="6" id="KW-0809">Transit peptide</keyword>
<dbReference type="Pfam" id="PF01106">
    <property type="entry name" value="NifU"/>
    <property type="match status" value="1"/>
</dbReference>
<dbReference type="FunFam" id="3.30.300.130:FF:000001">
    <property type="entry name" value="NFU1 iron-sulfur cluster scaffold"/>
    <property type="match status" value="1"/>
</dbReference>
<name>A0A7R8XDX2_9CRUS</name>
<dbReference type="EMBL" id="CAJPEV010001648">
    <property type="protein sequence ID" value="CAG0893685.1"/>
    <property type="molecule type" value="Genomic_DNA"/>
</dbReference>
<dbReference type="InterPro" id="IPR034907">
    <property type="entry name" value="NDK-like_dom"/>
</dbReference>
<comment type="function">
    <text evidence="1">Molecular scaffold for [Fe-S] cluster assembly of mitochondrial iron-sulfur proteins.</text>
</comment>
<evidence type="ECO:0000256" key="11">
    <source>
        <dbReference type="RuleBase" id="RU004011"/>
    </source>
</evidence>
<keyword evidence="5" id="KW-0479">Metal-binding</keyword>
<dbReference type="InterPro" id="IPR001564">
    <property type="entry name" value="Nucleoside_diP_kinase"/>
</dbReference>
<evidence type="ECO:0000256" key="5">
    <source>
        <dbReference type="ARBA" id="ARBA00022723"/>
    </source>
</evidence>
<dbReference type="FunFam" id="3.30.1370.70:FF:000002">
    <property type="entry name" value="NFU1 iron-sulfur cluster scaffold homolog, mitochondrial"/>
    <property type="match status" value="1"/>
</dbReference>
<dbReference type="InterPro" id="IPR034904">
    <property type="entry name" value="FSCA_dom_sf"/>
</dbReference>
<keyword evidence="9" id="KW-0496">Mitochondrion</keyword>
<dbReference type="SMART" id="SM00932">
    <property type="entry name" value="Nfu_N"/>
    <property type="match status" value="1"/>
</dbReference>
<dbReference type="AlphaFoldDB" id="A0A7R8XDX2"/>
<comment type="similarity">
    <text evidence="10 11">Belongs to the NDK family.</text>
</comment>
<protein>
    <recommendedName>
        <fullName evidence="4">NFU1 iron-sulfur cluster scaffold homolog, mitochondrial</fullName>
    </recommendedName>
</protein>
<dbReference type="GO" id="GO:0051536">
    <property type="term" value="F:iron-sulfur cluster binding"/>
    <property type="evidence" value="ECO:0007669"/>
    <property type="project" value="UniProtKB-KW"/>
</dbReference>
<organism evidence="14">
    <name type="scientific">Darwinula stevensoni</name>
    <dbReference type="NCBI Taxonomy" id="69355"/>
    <lineage>
        <taxon>Eukaryota</taxon>
        <taxon>Metazoa</taxon>
        <taxon>Ecdysozoa</taxon>
        <taxon>Arthropoda</taxon>
        <taxon>Crustacea</taxon>
        <taxon>Oligostraca</taxon>
        <taxon>Ostracoda</taxon>
        <taxon>Podocopa</taxon>
        <taxon>Podocopida</taxon>
        <taxon>Darwinulocopina</taxon>
        <taxon>Darwinuloidea</taxon>
        <taxon>Darwinulidae</taxon>
        <taxon>Darwinula</taxon>
    </lineage>
</organism>
<dbReference type="PROSITE" id="PS51374">
    <property type="entry name" value="NDPK_LIKE"/>
    <property type="match status" value="1"/>
</dbReference>
<dbReference type="GO" id="GO:0004550">
    <property type="term" value="F:nucleoside diphosphate kinase activity"/>
    <property type="evidence" value="ECO:0007669"/>
    <property type="project" value="InterPro"/>
</dbReference>
<dbReference type="GO" id="GO:0005506">
    <property type="term" value="F:iron ion binding"/>
    <property type="evidence" value="ECO:0007669"/>
    <property type="project" value="InterPro"/>
</dbReference>
<evidence type="ECO:0000259" key="13">
    <source>
        <dbReference type="SMART" id="SM00932"/>
    </source>
</evidence>
<keyword evidence="15" id="KW-1185">Reference proteome</keyword>
<dbReference type="GO" id="GO:0016226">
    <property type="term" value="P:iron-sulfur cluster assembly"/>
    <property type="evidence" value="ECO:0007669"/>
    <property type="project" value="InterPro"/>
</dbReference>
<dbReference type="PRINTS" id="PR01243">
    <property type="entry name" value="NUCDPKINASE"/>
</dbReference>
<feature type="domain" description="Nucleoside diphosphate kinase-like" evidence="12">
    <location>
        <begin position="9"/>
        <end position="133"/>
    </location>
</feature>
<dbReference type="InterPro" id="IPR001075">
    <property type="entry name" value="NIF_FeS_clus_asmbl_NifU_C"/>
</dbReference>
<dbReference type="Gene3D" id="3.30.300.130">
    <property type="entry name" value="Fe-S cluster assembly (FSCA)"/>
    <property type="match status" value="1"/>
</dbReference>
<evidence type="ECO:0000256" key="6">
    <source>
        <dbReference type="ARBA" id="ARBA00022946"/>
    </source>
</evidence>
<dbReference type="SUPFAM" id="SSF110836">
    <property type="entry name" value="Hypothetical protein SAV1430"/>
    <property type="match status" value="1"/>
</dbReference>
<dbReference type="SUPFAM" id="SSF117916">
    <property type="entry name" value="Fe-S cluster assembly (FSCA) domain-like"/>
    <property type="match status" value="1"/>
</dbReference>
<dbReference type="PANTHER" id="PTHR11178">
    <property type="entry name" value="IRON-SULFUR CLUSTER SCAFFOLD PROTEIN NFU-RELATED"/>
    <property type="match status" value="1"/>
</dbReference>
<dbReference type="InterPro" id="IPR036498">
    <property type="entry name" value="Nfu/NifU_N_sf"/>
</dbReference>
<evidence type="ECO:0000256" key="2">
    <source>
        <dbReference type="ARBA" id="ARBA00004173"/>
    </source>
</evidence>
<keyword evidence="8" id="KW-0411">Iron-sulfur</keyword>
<dbReference type="GO" id="GO:0006228">
    <property type="term" value="P:UTP biosynthetic process"/>
    <property type="evidence" value="ECO:0007669"/>
    <property type="project" value="InterPro"/>
</dbReference>
<evidence type="ECO:0000256" key="10">
    <source>
        <dbReference type="PROSITE-ProRule" id="PRU00706"/>
    </source>
</evidence>
<dbReference type="InterPro" id="IPR014824">
    <property type="entry name" value="Nfu/NifU_N"/>
</dbReference>
<evidence type="ECO:0000313" key="15">
    <source>
        <dbReference type="Proteomes" id="UP000677054"/>
    </source>
</evidence>
<evidence type="ECO:0000313" key="14">
    <source>
        <dbReference type="EMBL" id="CAD7247957.1"/>
    </source>
</evidence>
<evidence type="ECO:0000256" key="3">
    <source>
        <dbReference type="ARBA" id="ARBA00006420"/>
    </source>
</evidence>
<dbReference type="GO" id="GO:0005739">
    <property type="term" value="C:mitochondrion"/>
    <property type="evidence" value="ECO:0007669"/>
    <property type="project" value="UniProtKB-SubCell"/>
</dbReference>
<keyword evidence="7" id="KW-0408">Iron</keyword>
<sequence length="392" mass="44311">MYHLSALLTQQEVRKAILSSGFLVVRSRRLLLSLEDAQKFYAEHEGKFFYSRLISYMTSGPIQVHLLARPDAILVWRRLLGPTRSYRAQFIAPHTIRGRFGVSDTRNVAHGSDSDEAARRETAIMFPNFDWDECATQKELRNKEERMNLVRRVTLGMVGLMERRVVGSCHLFPGLSYPSSRSMFIQTQDTPNPNSLKFHPGVKVLESGTLDFQSPGEAHVSPLARQLFRIDGVKAVFLGPTFVTVTKVDDEMEWSVLKPEIFATIMDFFSSGLPIVTGELPSPDTQIEGDDDETVILIKELLDTRIRPVVQEDGGDIVYRGFKNGIVKLKLQGSCVGCSSSLVTLKSGVQNMLQFYIPEVLGVEEVQDEVDNIAHKEFEKFEQKLRHEDEKT</sequence>
<comment type="caution">
    <text evidence="10">Lacks conserved residue(s) required for the propagation of feature annotation.</text>
</comment>
<dbReference type="Gene3D" id="3.30.70.141">
    <property type="entry name" value="Nucleoside diphosphate kinase-like domain"/>
    <property type="match status" value="1"/>
</dbReference>
<evidence type="ECO:0000259" key="12">
    <source>
        <dbReference type="SMART" id="SM00562"/>
    </source>
</evidence>
<proteinExistence type="inferred from homology"/>
<comment type="subcellular location">
    <subcellularLocation>
        <location evidence="2">Mitochondrion</location>
    </subcellularLocation>
</comment>
<comment type="similarity">
    <text evidence="3">Belongs to the NifU family.</text>
</comment>
<dbReference type="GO" id="GO:0006241">
    <property type="term" value="P:CTP biosynthetic process"/>
    <property type="evidence" value="ECO:0007669"/>
    <property type="project" value="InterPro"/>
</dbReference>
<dbReference type="Pfam" id="PF00334">
    <property type="entry name" value="NDK"/>
    <property type="match status" value="1"/>
</dbReference>
<feature type="domain" description="Scaffold protein Nfu/NifU N-terminal" evidence="13">
    <location>
        <begin position="185"/>
        <end position="272"/>
    </location>
</feature>
<dbReference type="EMBL" id="LR901165">
    <property type="protein sequence ID" value="CAD7247957.1"/>
    <property type="molecule type" value="Genomic_DNA"/>
</dbReference>
<dbReference type="SMART" id="SM00562">
    <property type="entry name" value="NDK"/>
    <property type="match status" value="1"/>
</dbReference>
<evidence type="ECO:0000256" key="7">
    <source>
        <dbReference type="ARBA" id="ARBA00023004"/>
    </source>
</evidence>
<dbReference type="Pfam" id="PF08712">
    <property type="entry name" value="Nfu_N"/>
    <property type="match status" value="1"/>
</dbReference>
<dbReference type="Proteomes" id="UP000677054">
    <property type="component" value="Unassembled WGS sequence"/>
</dbReference>
<evidence type="ECO:0000256" key="8">
    <source>
        <dbReference type="ARBA" id="ARBA00023014"/>
    </source>
</evidence>
<accession>A0A7R8XDX2</accession>
<reference evidence="14" key="1">
    <citation type="submission" date="2020-11" db="EMBL/GenBank/DDBJ databases">
        <authorList>
            <person name="Tran Van P."/>
        </authorList>
    </citation>
    <scope>NUCLEOTIDE SEQUENCE</scope>
</reference>
<dbReference type="PANTHER" id="PTHR11178:SF1">
    <property type="entry name" value="NFU1 IRON-SULFUR CLUSTER SCAFFOLD HOMOLOG, MITOCHONDRIAL"/>
    <property type="match status" value="1"/>
</dbReference>
<evidence type="ECO:0000256" key="1">
    <source>
        <dbReference type="ARBA" id="ARBA00002175"/>
    </source>
</evidence>
<evidence type="ECO:0000256" key="9">
    <source>
        <dbReference type="ARBA" id="ARBA00023128"/>
    </source>
</evidence>
<gene>
    <name evidence="14" type="ORF">DSTB1V02_LOCUS7781</name>
</gene>
<dbReference type="SUPFAM" id="SSF54919">
    <property type="entry name" value="Nucleoside diphosphate kinase, NDK"/>
    <property type="match status" value="1"/>
</dbReference>
<dbReference type="Gene3D" id="3.30.1370.70">
    <property type="entry name" value="Scaffold protein Nfu/NifU, N-terminal domain"/>
    <property type="match status" value="1"/>
</dbReference>
<dbReference type="InterPro" id="IPR036850">
    <property type="entry name" value="NDK-like_dom_sf"/>
</dbReference>
<dbReference type="OrthoDB" id="565552at2759"/>
<dbReference type="GO" id="GO:0006183">
    <property type="term" value="P:GTP biosynthetic process"/>
    <property type="evidence" value="ECO:0007669"/>
    <property type="project" value="InterPro"/>
</dbReference>